<evidence type="ECO:0000259" key="1">
    <source>
        <dbReference type="Pfam" id="PF03070"/>
    </source>
</evidence>
<dbReference type="GO" id="GO:0008902">
    <property type="term" value="F:hydroxymethylpyrimidine kinase activity"/>
    <property type="evidence" value="ECO:0007669"/>
    <property type="project" value="TreeGrafter"/>
</dbReference>
<evidence type="ECO:0000259" key="2">
    <source>
        <dbReference type="Pfam" id="PF08543"/>
    </source>
</evidence>
<feature type="domain" description="Pyridoxamine kinase/Phosphomethylpyrimidine kinase" evidence="2">
    <location>
        <begin position="1"/>
        <end position="118"/>
    </location>
</feature>
<dbReference type="Gene3D" id="1.20.910.10">
    <property type="entry name" value="Heme oxygenase-like"/>
    <property type="match status" value="1"/>
</dbReference>
<dbReference type="AlphaFoldDB" id="A0A9N8PCV3"/>
<evidence type="ECO:0000313" key="3">
    <source>
        <dbReference type="EMBL" id="CAD0090635.1"/>
    </source>
</evidence>
<dbReference type="InterPro" id="IPR013749">
    <property type="entry name" value="PM/HMP-P_kinase-1"/>
</dbReference>
<dbReference type="InterPro" id="IPR016084">
    <property type="entry name" value="Haem_Oase-like_multi-hlx"/>
</dbReference>
<dbReference type="Gene3D" id="3.40.1190.20">
    <property type="match status" value="1"/>
</dbReference>
<dbReference type="PANTHER" id="PTHR20858:SF17">
    <property type="entry name" value="HYDROXYMETHYLPYRIMIDINE_PHOSPHOMETHYLPYRIMIDINE KINASE THI20-RELATED"/>
    <property type="match status" value="1"/>
</dbReference>
<dbReference type="Proteomes" id="UP000716446">
    <property type="component" value="Unassembled WGS sequence"/>
</dbReference>
<dbReference type="EMBL" id="CAIJEN010000009">
    <property type="protein sequence ID" value="CAD0090635.1"/>
    <property type="molecule type" value="Genomic_DNA"/>
</dbReference>
<proteinExistence type="predicted"/>
<dbReference type="PANTHER" id="PTHR20858">
    <property type="entry name" value="PHOSPHOMETHYLPYRIMIDINE KINASE"/>
    <property type="match status" value="1"/>
</dbReference>
<comment type="caution">
    <text evidence="3">The sequence shown here is derived from an EMBL/GenBank/DDBJ whole genome shotgun (WGS) entry which is preliminary data.</text>
</comment>
<reference evidence="3" key="1">
    <citation type="submission" date="2020-06" db="EMBL/GenBank/DDBJ databases">
        <authorList>
            <person name="Onetto C."/>
        </authorList>
    </citation>
    <scope>NUCLEOTIDE SEQUENCE</scope>
</reference>
<dbReference type="GO" id="GO:0009228">
    <property type="term" value="P:thiamine biosynthetic process"/>
    <property type="evidence" value="ECO:0007669"/>
    <property type="project" value="TreeGrafter"/>
</dbReference>
<gene>
    <name evidence="3" type="ORF">AWRI4619_LOCUS6406</name>
</gene>
<dbReference type="Pfam" id="PF08543">
    <property type="entry name" value="Phos_pyr_kin"/>
    <property type="match status" value="1"/>
</dbReference>
<dbReference type="CDD" id="cd19367">
    <property type="entry name" value="TenA_C_ScTHI20-like"/>
    <property type="match status" value="1"/>
</dbReference>
<dbReference type="InterPro" id="IPR004305">
    <property type="entry name" value="Thiaminase-2/PQQC"/>
</dbReference>
<feature type="domain" description="Thiaminase-2/PQQC" evidence="1">
    <location>
        <begin position="178"/>
        <end position="347"/>
    </location>
</feature>
<sequence length="350" mass="38720">MLASAGTIQVVADALRKYKPACSIVDPVMVATSGARLLKEEAIKTLCTELLPVTGLITPNIPEALLLLEESGHKVDDIKDLDGMKRLARAVADLGPKSVLIKGGHIPLKKNYEVASTDDEKEVLVNRAVRAAGRYVEAGIKTSVDLGKGSGPINHFHSLNIMPFPPGGFVDWLLEREDVRKVWKEFTQHEFVEQMGDGTLPVESFKFYMVQDYLYLTQFARANALAGYKAKTLEGVAASAGIVTHIHTETKLHVSECLELGVTMDELRNSEEHQACTAYSRYILDIGASEDWLALQIAMFPCLLGYHHIAKRLSSLQDPSAPKNANRYRQWIDNYIADDYTQAVGKGMEY</sequence>
<name>A0A9N8PCV3_9PEZI</name>
<protein>
    <submittedName>
        <fullName evidence="3">Uncharacterized protein</fullName>
    </submittedName>
</protein>
<dbReference type="SUPFAM" id="SSF53613">
    <property type="entry name" value="Ribokinase-like"/>
    <property type="match status" value="1"/>
</dbReference>
<dbReference type="SUPFAM" id="SSF48613">
    <property type="entry name" value="Heme oxygenase-like"/>
    <property type="match status" value="1"/>
</dbReference>
<dbReference type="GO" id="GO:0008972">
    <property type="term" value="F:phosphomethylpyrimidine kinase activity"/>
    <property type="evidence" value="ECO:0007669"/>
    <property type="project" value="TreeGrafter"/>
</dbReference>
<dbReference type="GO" id="GO:0005829">
    <property type="term" value="C:cytosol"/>
    <property type="evidence" value="ECO:0007669"/>
    <property type="project" value="TreeGrafter"/>
</dbReference>
<dbReference type="InterPro" id="IPR029056">
    <property type="entry name" value="Ribokinase-like"/>
</dbReference>
<organism evidence="3 4">
    <name type="scientific">Aureobasidium vineae</name>
    <dbReference type="NCBI Taxonomy" id="2773715"/>
    <lineage>
        <taxon>Eukaryota</taxon>
        <taxon>Fungi</taxon>
        <taxon>Dikarya</taxon>
        <taxon>Ascomycota</taxon>
        <taxon>Pezizomycotina</taxon>
        <taxon>Dothideomycetes</taxon>
        <taxon>Dothideomycetidae</taxon>
        <taxon>Dothideales</taxon>
        <taxon>Saccotheciaceae</taxon>
        <taxon>Aureobasidium</taxon>
    </lineage>
</organism>
<dbReference type="Pfam" id="PF03070">
    <property type="entry name" value="TENA_THI-4"/>
    <property type="match status" value="1"/>
</dbReference>
<accession>A0A9N8PCV3</accession>
<keyword evidence="4" id="KW-1185">Reference proteome</keyword>
<evidence type="ECO:0000313" key="4">
    <source>
        <dbReference type="Proteomes" id="UP000716446"/>
    </source>
</evidence>